<accession>A0ABW0NBF3</accession>
<dbReference type="PIRSF" id="PIRSF005610">
    <property type="entry name" value="SirB"/>
    <property type="match status" value="1"/>
</dbReference>
<dbReference type="Proteomes" id="UP001596037">
    <property type="component" value="Unassembled WGS sequence"/>
</dbReference>
<dbReference type="Pfam" id="PF04247">
    <property type="entry name" value="SirB"/>
    <property type="match status" value="1"/>
</dbReference>
<feature type="transmembrane region" description="Helical" evidence="1">
    <location>
        <begin position="96"/>
        <end position="118"/>
    </location>
</feature>
<dbReference type="PANTHER" id="PTHR39594:SF1">
    <property type="entry name" value="PROTEIN YCHQ"/>
    <property type="match status" value="1"/>
</dbReference>
<keyword evidence="1" id="KW-1133">Transmembrane helix</keyword>
<comment type="caution">
    <text evidence="2">The sequence shown here is derived from an EMBL/GenBank/DDBJ whole genome shotgun (WGS) entry which is preliminary data.</text>
</comment>
<evidence type="ECO:0000313" key="3">
    <source>
        <dbReference type="Proteomes" id="UP001596037"/>
    </source>
</evidence>
<keyword evidence="3" id="KW-1185">Reference proteome</keyword>
<dbReference type="PANTHER" id="PTHR39594">
    <property type="entry name" value="PROTEIN YCHQ"/>
    <property type="match status" value="1"/>
</dbReference>
<feature type="transmembrane region" description="Helical" evidence="1">
    <location>
        <begin position="72"/>
        <end position="90"/>
    </location>
</feature>
<name>A0ABW0NBF3_9BURK</name>
<protein>
    <submittedName>
        <fullName evidence="2">SirB2 family protein</fullName>
    </submittedName>
</protein>
<evidence type="ECO:0000256" key="1">
    <source>
        <dbReference type="SAM" id="Phobius"/>
    </source>
</evidence>
<keyword evidence="1" id="KW-0812">Transmembrane</keyword>
<dbReference type="InterPro" id="IPR007360">
    <property type="entry name" value="SirB"/>
</dbReference>
<feature type="transmembrane region" description="Helical" evidence="1">
    <location>
        <begin position="42"/>
        <end position="60"/>
    </location>
</feature>
<dbReference type="RefSeq" id="WP_376849966.1">
    <property type="nucleotide sequence ID" value="NZ_JBHSMF010000006.1"/>
</dbReference>
<evidence type="ECO:0000313" key="2">
    <source>
        <dbReference type="EMBL" id="MFC5497894.1"/>
    </source>
</evidence>
<dbReference type="EMBL" id="JBHSMF010000006">
    <property type="protein sequence ID" value="MFC5497894.1"/>
    <property type="molecule type" value="Genomic_DNA"/>
</dbReference>
<feature type="transmembrane region" description="Helical" evidence="1">
    <location>
        <begin position="12"/>
        <end position="36"/>
    </location>
</feature>
<reference evidence="3" key="1">
    <citation type="journal article" date="2019" name="Int. J. Syst. Evol. Microbiol.">
        <title>The Global Catalogue of Microorganisms (GCM) 10K type strain sequencing project: providing services to taxonomists for standard genome sequencing and annotation.</title>
        <authorList>
            <consortium name="The Broad Institute Genomics Platform"/>
            <consortium name="The Broad Institute Genome Sequencing Center for Infectious Disease"/>
            <person name="Wu L."/>
            <person name="Ma J."/>
        </authorList>
    </citation>
    <scope>NUCLEOTIDE SEQUENCE [LARGE SCALE GENOMIC DNA]</scope>
    <source>
        <strain evidence="3">CCUG 57401</strain>
    </source>
</reference>
<organism evidence="2 3">
    <name type="scientific">Caenimonas terrae</name>
    <dbReference type="NCBI Taxonomy" id="696074"/>
    <lineage>
        <taxon>Bacteria</taxon>
        <taxon>Pseudomonadati</taxon>
        <taxon>Pseudomonadota</taxon>
        <taxon>Betaproteobacteria</taxon>
        <taxon>Burkholderiales</taxon>
        <taxon>Comamonadaceae</taxon>
        <taxon>Caenimonas</taxon>
    </lineage>
</organism>
<gene>
    <name evidence="2" type="ORF">ACFPOE_10155</name>
</gene>
<sequence length="127" mass="13328">MDYVALKTVHQAAVALSIAGFFARGLGSLLGAAWVGSRPAKTLPHVVDTVLLASALLLAWTLRLNPMQAPWLLAKIAGLLGYIALGMVALKPGRPAPVRAVAWVGALVTFGWIVSVAITKDPRGFFA</sequence>
<proteinExistence type="predicted"/>
<keyword evidence="1" id="KW-0472">Membrane</keyword>